<dbReference type="RefSeq" id="WP_120789244.1">
    <property type="nucleotide sequence ID" value="NZ_CP032624.1"/>
</dbReference>
<dbReference type="InterPro" id="IPR004255">
    <property type="entry name" value="O-acyltransferase_WSD1_N"/>
</dbReference>
<dbReference type="EMBL" id="CP032624">
    <property type="protein sequence ID" value="AYG03711.1"/>
    <property type="molecule type" value="Genomic_DNA"/>
</dbReference>
<dbReference type="GO" id="GO:0045017">
    <property type="term" value="P:glycerolipid biosynthetic process"/>
    <property type="evidence" value="ECO:0007669"/>
    <property type="project" value="InterPro"/>
</dbReference>
<dbReference type="Proteomes" id="UP000275069">
    <property type="component" value="Chromosome"/>
</dbReference>
<dbReference type="SUPFAM" id="SSF52777">
    <property type="entry name" value="CoA-dependent acyltransferases"/>
    <property type="match status" value="1"/>
</dbReference>
<gene>
    <name evidence="2" type="ORF">D7I44_09300</name>
</gene>
<dbReference type="Pfam" id="PF03007">
    <property type="entry name" value="WS_DGAT_cat"/>
    <property type="match status" value="1"/>
</dbReference>
<reference evidence="2 3" key="1">
    <citation type="submission" date="2018-09" db="EMBL/GenBank/DDBJ databases">
        <title>Genome sequencing of strain 2DFW10M-5.</title>
        <authorList>
            <person name="Heo J."/>
            <person name="Kim S.-J."/>
            <person name="Kwon S.-W."/>
        </authorList>
    </citation>
    <scope>NUCLEOTIDE SEQUENCE [LARGE SCALE GENOMIC DNA]</scope>
    <source>
        <strain evidence="2 3">2DFW10M-5</strain>
    </source>
</reference>
<dbReference type="GO" id="GO:0004144">
    <property type="term" value="F:diacylglycerol O-acyltransferase activity"/>
    <property type="evidence" value="ECO:0007669"/>
    <property type="project" value="InterPro"/>
</dbReference>
<dbReference type="AlphaFoldDB" id="A0A387BZF0"/>
<dbReference type="OrthoDB" id="9810950at2"/>
<sequence length="432" mass="46517">MTPRTQVELMRTLDEKFIRTRVEFEAMWPTATIIVDSAPFRRADGTVDRERVADALLVVGERFTETRLKLVDSPLGVTTPLWVPAGPLDRDYHLGWFPRVPTVGEEPALFAGGANVPRRRDRPLWRCTVIERADGDLAVVGSVQHALGDALFALRFVDALMGVGADDAPPALGPAPRTRVGGLGVVWGRWLRARSGPRDAWHEYWRKPFRKRLTRWGGRMLRPARNRAIAQRGLREVYAPAMAAGYWSTPLAQASELAGRLGGSISDLVVALALRVAVRLEGAAGEASVAVPVSRRRREGASVRNSIVMLRVSVSETAPLAAAVAAVHAQVTHFGRTGGGDLTPAESGGYASYLPYRRGQAAIAGAAVRQVVLWPVPTPGSRFGLFATSYAGELSFAALCAPGLDPAAVRSVIENESADAWAVLAAEQEVAS</sequence>
<protein>
    <recommendedName>
        <fullName evidence="1">O-acyltransferase WSD1-like N-terminal domain-containing protein</fullName>
    </recommendedName>
</protein>
<organism evidence="2 3">
    <name type="scientific">Gryllotalpicola protaetiae</name>
    <dbReference type="NCBI Taxonomy" id="2419771"/>
    <lineage>
        <taxon>Bacteria</taxon>
        <taxon>Bacillati</taxon>
        <taxon>Actinomycetota</taxon>
        <taxon>Actinomycetes</taxon>
        <taxon>Micrococcales</taxon>
        <taxon>Microbacteriaceae</taxon>
        <taxon>Gryllotalpicola</taxon>
    </lineage>
</organism>
<evidence type="ECO:0000313" key="2">
    <source>
        <dbReference type="EMBL" id="AYG03711.1"/>
    </source>
</evidence>
<evidence type="ECO:0000259" key="1">
    <source>
        <dbReference type="Pfam" id="PF03007"/>
    </source>
</evidence>
<evidence type="ECO:0000313" key="3">
    <source>
        <dbReference type="Proteomes" id="UP000275069"/>
    </source>
</evidence>
<proteinExistence type="predicted"/>
<feature type="domain" description="O-acyltransferase WSD1-like N-terminal" evidence="1">
    <location>
        <begin position="45"/>
        <end position="171"/>
    </location>
</feature>
<keyword evidence="3" id="KW-1185">Reference proteome</keyword>
<dbReference type="KEGG" id="gry:D7I44_09300"/>
<accession>A0A387BZF0</accession>
<name>A0A387BZF0_9MICO</name>